<dbReference type="RefSeq" id="WP_109742957.1">
    <property type="nucleotide sequence ID" value="NZ_QGGO01000010.1"/>
</dbReference>
<dbReference type="InterPro" id="IPR039418">
    <property type="entry name" value="LexA-like"/>
</dbReference>
<evidence type="ECO:0000313" key="2">
    <source>
        <dbReference type="EMBL" id="PWK26712.1"/>
    </source>
</evidence>
<feature type="domain" description="Peptidase S24/S26A/S26B/S26C" evidence="1">
    <location>
        <begin position="32"/>
        <end position="144"/>
    </location>
</feature>
<reference evidence="2 3" key="1">
    <citation type="submission" date="2018-05" db="EMBL/GenBank/DDBJ databases">
        <title>Genomic Encyclopedia of Archaeal and Bacterial Type Strains, Phase II (KMG-II): from individual species to whole genera.</title>
        <authorList>
            <person name="Goeker M."/>
        </authorList>
    </citation>
    <scope>NUCLEOTIDE SEQUENCE [LARGE SCALE GENOMIC DNA]</scope>
    <source>
        <strain evidence="2 3">DSM 22214</strain>
    </source>
</reference>
<name>A0A316EAN9_9BACT</name>
<dbReference type="InterPro" id="IPR036286">
    <property type="entry name" value="LexA/Signal_pep-like_sf"/>
</dbReference>
<comment type="caution">
    <text evidence="2">The sequence shown here is derived from an EMBL/GenBank/DDBJ whole genome shotgun (WGS) entry which is preliminary data.</text>
</comment>
<protein>
    <submittedName>
        <fullName evidence="2">DNA polymerase V</fullName>
    </submittedName>
</protein>
<dbReference type="Gene3D" id="2.10.109.10">
    <property type="entry name" value="Umud Fragment, subunit A"/>
    <property type="match status" value="1"/>
</dbReference>
<evidence type="ECO:0000259" key="1">
    <source>
        <dbReference type="Pfam" id="PF00717"/>
    </source>
</evidence>
<proteinExistence type="predicted"/>
<gene>
    <name evidence="2" type="ORF">LV89_02221</name>
</gene>
<keyword evidence="3" id="KW-1185">Reference proteome</keyword>
<dbReference type="Pfam" id="PF00717">
    <property type="entry name" value="Peptidase_S24"/>
    <property type="match status" value="1"/>
</dbReference>
<dbReference type="CDD" id="cd06529">
    <property type="entry name" value="S24_LexA-like"/>
    <property type="match status" value="1"/>
</dbReference>
<dbReference type="EMBL" id="QGGO01000010">
    <property type="protein sequence ID" value="PWK26712.1"/>
    <property type="molecule type" value="Genomic_DNA"/>
</dbReference>
<dbReference type="InterPro" id="IPR050077">
    <property type="entry name" value="LexA_repressor"/>
</dbReference>
<evidence type="ECO:0000313" key="3">
    <source>
        <dbReference type="Proteomes" id="UP000245489"/>
    </source>
</evidence>
<dbReference type="OrthoDB" id="9787787at2"/>
<dbReference type="PANTHER" id="PTHR33516:SF2">
    <property type="entry name" value="LEXA REPRESSOR-RELATED"/>
    <property type="match status" value="1"/>
</dbReference>
<dbReference type="SUPFAM" id="SSF51306">
    <property type="entry name" value="LexA/Signal peptidase"/>
    <property type="match status" value="1"/>
</dbReference>
<dbReference type="Proteomes" id="UP000245489">
    <property type="component" value="Unassembled WGS sequence"/>
</dbReference>
<organism evidence="2 3">
    <name type="scientific">Arcicella aurantiaca</name>
    <dbReference type="NCBI Taxonomy" id="591202"/>
    <lineage>
        <taxon>Bacteria</taxon>
        <taxon>Pseudomonadati</taxon>
        <taxon>Bacteroidota</taxon>
        <taxon>Cytophagia</taxon>
        <taxon>Cytophagales</taxon>
        <taxon>Flectobacillaceae</taxon>
        <taxon>Arcicella</taxon>
    </lineage>
</organism>
<dbReference type="NCBIfam" id="NF007621">
    <property type="entry name" value="PRK10276.1"/>
    <property type="match status" value="1"/>
</dbReference>
<dbReference type="PANTHER" id="PTHR33516">
    <property type="entry name" value="LEXA REPRESSOR"/>
    <property type="match status" value="1"/>
</dbReference>
<dbReference type="AlphaFoldDB" id="A0A316EAN9"/>
<sequence length="152" mass="17441">MTLNYDGEIQFFSLNDCDIIELNKYLMPVECGTSATGFPSPADDYVDITLDLNEFHGVKKHTCYLVEARGDSMIDAGISDRDILIVDTTLDYRENDIVICSLNHFYMAKIIRRVQNKLFLISKNPNFQPVEIQESDDFRVFGVVKGLSRKFR</sequence>
<accession>A0A316EAN9</accession>
<dbReference type="InterPro" id="IPR015927">
    <property type="entry name" value="Peptidase_S24_S26A/B/C"/>
</dbReference>